<dbReference type="RefSeq" id="WP_186242187.1">
    <property type="nucleotide sequence ID" value="NZ_OCTY01000002.1"/>
</dbReference>
<dbReference type="InterPro" id="IPR015797">
    <property type="entry name" value="NUDIX_hydrolase-like_dom_sf"/>
</dbReference>
<organism evidence="8 9">
    <name type="scientific">Mycobacterium simulans</name>
    <dbReference type="NCBI Taxonomy" id="627089"/>
    <lineage>
        <taxon>Bacteria</taxon>
        <taxon>Bacillati</taxon>
        <taxon>Actinomycetota</taxon>
        <taxon>Actinomycetes</taxon>
        <taxon>Mycobacteriales</taxon>
        <taxon>Mycobacteriaceae</taxon>
        <taxon>Mycobacterium</taxon>
    </lineage>
</organism>
<evidence type="ECO:0000313" key="8">
    <source>
        <dbReference type="EMBL" id="SOJ54084.1"/>
    </source>
</evidence>
<sequence length="284" mass="31119">MSTPREPLAPRPAATVMLVRDAEAGSGAGLSVFLMRRHSAMDFAAGVMVFPGGGVDDRDRNADLGRLGAWAGPSPLWWAQRFGIEPDLAEALVCAAARETFEESGVLFAGPADQAHSASNSIVRDASVYGDARAALADRSLSFADFLRRERLVLRSDLLRPWANWVTPEAELTRRYDTYFFVGALPEGQRADGENTESDRADWILPQHAIDDFAAGRNFLLPPTWTQLDALAGHTVAEVLAVERQIVPVQPHLAQKGENWEIEFFDSDRYNQARISGGSTGWPL</sequence>
<feature type="domain" description="Nudix hydrolase" evidence="7">
    <location>
        <begin position="9"/>
        <end position="226"/>
    </location>
</feature>
<dbReference type="InterPro" id="IPR039121">
    <property type="entry name" value="NUDT19"/>
</dbReference>
<dbReference type="PANTHER" id="PTHR12318:SF0">
    <property type="entry name" value="ACYL-COENZYME A DIPHOSPHATASE NUDT19"/>
    <property type="match status" value="1"/>
</dbReference>
<name>A0A7Z7IIG4_9MYCO</name>
<keyword evidence="6" id="KW-0464">Manganese</keyword>
<dbReference type="PANTHER" id="PTHR12318">
    <property type="entry name" value="TESTOSTERONE-REGULATED PROTEIN RP2"/>
    <property type="match status" value="1"/>
</dbReference>
<evidence type="ECO:0000256" key="3">
    <source>
        <dbReference type="ARBA" id="ARBA00022723"/>
    </source>
</evidence>
<evidence type="ECO:0000256" key="2">
    <source>
        <dbReference type="ARBA" id="ARBA00001946"/>
    </source>
</evidence>
<evidence type="ECO:0000313" key="9">
    <source>
        <dbReference type="Proteomes" id="UP000554965"/>
    </source>
</evidence>
<dbReference type="Gene3D" id="3.90.79.10">
    <property type="entry name" value="Nucleoside Triphosphate Pyrophosphohydrolase"/>
    <property type="match status" value="1"/>
</dbReference>
<keyword evidence="4" id="KW-0378">Hydrolase</keyword>
<evidence type="ECO:0000256" key="5">
    <source>
        <dbReference type="ARBA" id="ARBA00022842"/>
    </source>
</evidence>
<evidence type="ECO:0000256" key="1">
    <source>
        <dbReference type="ARBA" id="ARBA00001936"/>
    </source>
</evidence>
<accession>A0A7Z7IIG4</accession>
<dbReference type="SUPFAM" id="SSF55811">
    <property type="entry name" value="Nudix"/>
    <property type="match status" value="1"/>
</dbReference>
<comment type="cofactor">
    <cofactor evidence="2">
        <name>Mg(2+)</name>
        <dbReference type="ChEBI" id="CHEBI:18420"/>
    </cofactor>
</comment>
<dbReference type="CDD" id="cd18870">
    <property type="entry name" value="NUDIX_AcylCoAdiphos_Nudt19"/>
    <property type="match status" value="1"/>
</dbReference>
<dbReference type="EMBL" id="OCTY01000002">
    <property type="protein sequence ID" value="SOJ54084.1"/>
    <property type="molecule type" value="Genomic_DNA"/>
</dbReference>
<comment type="cofactor">
    <cofactor evidence="1">
        <name>Mn(2+)</name>
        <dbReference type="ChEBI" id="CHEBI:29035"/>
    </cofactor>
</comment>
<protein>
    <recommendedName>
        <fullName evidence="7">Nudix hydrolase domain-containing protein</fullName>
    </recommendedName>
</protein>
<evidence type="ECO:0000259" key="7">
    <source>
        <dbReference type="PROSITE" id="PS51462"/>
    </source>
</evidence>
<evidence type="ECO:0000256" key="4">
    <source>
        <dbReference type="ARBA" id="ARBA00022801"/>
    </source>
</evidence>
<comment type="caution">
    <text evidence="8">The sequence shown here is derived from an EMBL/GenBank/DDBJ whole genome shotgun (WGS) entry which is preliminary data.</text>
</comment>
<dbReference type="InterPro" id="IPR000086">
    <property type="entry name" value="NUDIX_hydrolase_dom"/>
</dbReference>
<dbReference type="GO" id="GO:0046872">
    <property type="term" value="F:metal ion binding"/>
    <property type="evidence" value="ECO:0007669"/>
    <property type="project" value="UniProtKB-KW"/>
</dbReference>
<keyword evidence="3" id="KW-0479">Metal-binding</keyword>
<dbReference type="AlphaFoldDB" id="A0A7Z7IIG4"/>
<keyword evidence="9" id="KW-1185">Reference proteome</keyword>
<reference evidence="8 9" key="1">
    <citation type="submission" date="2017-10" db="EMBL/GenBank/DDBJ databases">
        <authorList>
            <consortium name="Urmite Genomes"/>
        </authorList>
    </citation>
    <scope>NUCLEOTIDE SEQUENCE [LARGE SCALE GENOMIC DNA]</scope>
    <source>
        <strain evidence="8 9">FB-527</strain>
    </source>
</reference>
<keyword evidence="5" id="KW-0460">Magnesium</keyword>
<evidence type="ECO:0000256" key="6">
    <source>
        <dbReference type="ARBA" id="ARBA00023211"/>
    </source>
</evidence>
<dbReference type="Proteomes" id="UP000554965">
    <property type="component" value="Unassembled WGS sequence"/>
</dbReference>
<dbReference type="PROSITE" id="PS51462">
    <property type="entry name" value="NUDIX"/>
    <property type="match status" value="1"/>
</dbReference>
<proteinExistence type="predicted"/>
<gene>
    <name evidence="8" type="ORF">MSIMFB_01581</name>
</gene>
<dbReference type="GO" id="GO:0016818">
    <property type="term" value="F:hydrolase activity, acting on acid anhydrides, in phosphorus-containing anhydrides"/>
    <property type="evidence" value="ECO:0007669"/>
    <property type="project" value="InterPro"/>
</dbReference>